<reference evidence="13" key="1">
    <citation type="submission" date="2022-11" db="UniProtKB">
        <authorList>
            <consortium name="EnsemblMetazoa"/>
        </authorList>
    </citation>
    <scope>IDENTIFICATION</scope>
</reference>
<dbReference type="RefSeq" id="XP_038048513.1">
    <property type="nucleotide sequence ID" value="XM_038192585.1"/>
</dbReference>
<evidence type="ECO:0000256" key="9">
    <source>
        <dbReference type="RuleBase" id="RU000688"/>
    </source>
</evidence>
<dbReference type="GO" id="GO:0004983">
    <property type="term" value="F:neuropeptide Y receptor activity"/>
    <property type="evidence" value="ECO:0007669"/>
    <property type="project" value="InterPro"/>
</dbReference>
<dbReference type="PANTHER" id="PTHR45695:SF15">
    <property type="entry name" value="OPSIN RH2"/>
    <property type="match status" value="1"/>
</dbReference>
<proteinExistence type="inferred from homology"/>
<dbReference type="OMA" id="TRHMRPL"/>
<dbReference type="InterPro" id="IPR017452">
    <property type="entry name" value="GPCR_Rhodpsn_7TM"/>
</dbReference>
<dbReference type="InterPro" id="IPR000276">
    <property type="entry name" value="GPCR_Rhodpsn"/>
</dbReference>
<protein>
    <recommendedName>
        <fullName evidence="12">G-protein coupled receptors family 1 profile domain-containing protein</fullName>
    </recommendedName>
</protein>
<dbReference type="InterPro" id="IPR000611">
    <property type="entry name" value="NPY_rcpt"/>
</dbReference>
<dbReference type="GO" id="GO:0005886">
    <property type="term" value="C:plasma membrane"/>
    <property type="evidence" value="ECO:0007669"/>
    <property type="project" value="TreeGrafter"/>
</dbReference>
<dbReference type="PROSITE" id="PS50262">
    <property type="entry name" value="G_PROTEIN_RECEP_F1_2"/>
    <property type="match status" value="1"/>
</dbReference>
<feature type="transmembrane region" description="Helical" evidence="11">
    <location>
        <begin position="332"/>
        <end position="356"/>
    </location>
</feature>
<keyword evidence="7 9" id="KW-0675">Receptor</keyword>
<sequence>MAGEEPRASPSGPGGESDAGTASAAGNWTPDSESASYSYSSADYVQEIDWTTMGPATGAYALIFLLGLTGNAMVIFAVHRCRRLHTATSLLLANLALADLLLVLLLLPIKLVVEILDHWPLGGAVCRIMPFISVVSPTCSIYTMTAIALERCYAVLFPLETKSVITMGRTRIAILVIWLFSLVMCVPAFFSKKIWELIRGGLEWTVCGDGWPTDAVTMGYTIYICVLLFGVPILIIAVCYILIIVRLFTGKRLTRHMRPLSAANVPLQRMPVGGGAPTSVTREETVDCPGSDDEGDGRHGSVEGKRCGGYSAVPTGRPQRKQRTETQKLQRIVAMLIVVVVVFLLCWGPFFTFAVLHRAGLSGVPGYSDQLWKISLALHLLAYANSCLNPFIYAFMSESFREGFMLALRTCMGGKQGQGRRRISQQSTYWSAVNTRNMSLSSANSPHRIGATV</sequence>
<evidence type="ECO:0000256" key="10">
    <source>
        <dbReference type="SAM" id="MobiDB-lite"/>
    </source>
</evidence>
<dbReference type="PRINTS" id="PR00237">
    <property type="entry name" value="GPCRRHODOPSN"/>
</dbReference>
<evidence type="ECO:0000256" key="11">
    <source>
        <dbReference type="SAM" id="Phobius"/>
    </source>
</evidence>
<feature type="transmembrane region" description="Helical" evidence="11">
    <location>
        <begin position="59"/>
        <end position="78"/>
    </location>
</feature>
<evidence type="ECO:0000256" key="1">
    <source>
        <dbReference type="ARBA" id="ARBA00004141"/>
    </source>
</evidence>
<organism evidence="13 14">
    <name type="scientific">Patiria miniata</name>
    <name type="common">Bat star</name>
    <name type="synonym">Asterina miniata</name>
    <dbReference type="NCBI Taxonomy" id="46514"/>
    <lineage>
        <taxon>Eukaryota</taxon>
        <taxon>Metazoa</taxon>
        <taxon>Echinodermata</taxon>
        <taxon>Eleutherozoa</taxon>
        <taxon>Asterozoa</taxon>
        <taxon>Asteroidea</taxon>
        <taxon>Valvatacea</taxon>
        <taxon>Valvatida</taxon>
        <taxon>Asterinidae</taxon>
        <taxon>Patiria</taxon>
    </lineage>
</organism>
<comment type="similarity">
    <text evidence="2 9">Belongs to the G-protein coupled receptor 1 family.</text>
</comment>
<evidence type="ECO:0000313" key="13">
    <source>
        <dbReference type="EnsemblMetazoa" id="XP_038048513.1"/>
    </source>
</evidence>
<dbReference type="Pfam" id="PF00001">
    <property type="entry name" value="7tm_1"/>
    <property type="match status" value="1"/>
</dbReference>
<dbReference type="SMART" id="SM01381">
    <property type="entry name" value="7TM_GPCR_Srsx"/>
    <property type="match status" value="1"/>
</dbReference>
<evidence type="ECO:0000256" key="4">
    <source>
        <dbReference type="ARBA" id="ARBA00022989"/>
    </source>
</evidence>
<evidence type="ECO:0000256" key="2">
    <source>
        <dbReference type="ARBA" id="ARBA00010663"/>
    </source>
</evidence>
<evidence type="ECO:0000259" key="12">
    <source>
        <dbReference type="PROSITE" id="PS50262"/>
    </source>
</evidence>
<feature type="domain" description="G-protein coupled receptors family 1 profile" evidence="12">
    <location>
        <begin position="70"/>
        <end position="393"/>
    </location>
</feature>
<feature type="transmembrane region" description="Helical" evidence="11">
    <location>
        <begin position="129"/>
        <end position="149"/>
    </location>
</feature>
<evidence type="ECO:0000256" key="5">
    <source>
        <dbReference type="ARBA" id="ARBA00023040"/>
    </source>
</evidence>
<comment type="subcellular location">
    <subcellularLocation>
        <location evidence="1">Membrane</location>
        <topology evidence="1">Multi-pass membrane protein</topology>
    </subcellularLocation>
</comment>
<feature type="transmembrane region" description="Helical" evidence="11">
    <location>
        <begin position="90"/>
        <end position="109"/>
    </location>
</feature>
<dbReference type="AlphaFoldDB" id="A0A913Z9Q4"/>
<keyword evidence="8 9" id="KW-0807">Transducer</keyword>
<dbReference type="PRINTS" id="PR01012">
    <property type="entry name" value="NRPEPTIDEYR"/>
</dbReference>
<keyword evidence="6 11" id="KW-0472">Membrane</keyword>
<keyword evidence="5 9" id="KW-0297">G-protein coupled receptor</keyword>
<evidence type="ECO:0000256" key="6">
    <source>
        <dbReference type="ARBA" id="ARBA00023136"/>
    </source>
</evidence>
<feature type="transmembrane region" description="Helical" evidence="11">
    <location>
        <begin position="376"/>
        <end position="396"/>
    </location>
</feature>
<dbReference type="OrthoDB" id="2132067at2759"/>
<feature type="compositionally biased region" description="Basic and acidic residues" evidence="10">
    <location>
        <begin position="296"/>
        <end position="306"/>
    </location>
</feature>
<evidence type="ECO:0000256" key="7">
    <source>
        <dbReference type="ARBA" id="ARBA00023170"/>
    </source>
</evidence>
<dbReference type="PROSITE" id="PS00237">
    <property type="entry name" value="G_PROTEIN_RECEP_F1_1"/>
    <property type="match status" value="1"/>
</dbReference>
<name>A0A913Z9Q4_PATMI</name>
<dbReference type="Gene3D" id="1.20.1070.10">
    <property type="entry name" value="Rhodopsin 7-helix transmembrane proteins"/>
    <property type="match status" value="1"/>
</dbReference>
<dbReference type="EnsemblMetazoa" id="XM_038192585.1">
    <property type="protein sequence ID" value="XP_038048513.1"/>
    <property type="gene ID" value="LOC119722457"/>
</dbReference>
<keyword evidence="4 11" id="KW-1133">Transmembrane helix</keyword>
<dbReference type="SUPFAM" id="SSF81321">
    <property type="entry name" value="Family A G protein-coupled receptor-like"/>
    <property type="match status" value="1"/>
</dbReference>
<feature type="region of interest" description="Disordered" evidence="10">
    <location>
        <begin position="1"/>
        <end position="30"/>
    </location>
</feature>
<keyword evidence="3 9" id="KW-0812">Transmembrane</keyword>
<feature type="transmembrane region" description="Helical" evidence="11">
    <location>
        <begin position="220"/>
        <end position="248"/>
    </location>
</feature>
<dbReference type="Proteomes" id="UP000887568">
    <property type="component" value="Unplaced"/>
</dbReference>
<accession>A0A913Z9Q4</accession>
<keyword evidence="14" id="KW-1185">Reference proteome</keyword>
<feature type="transmembrane region" description="Helical" evidence="11">
    <location>
        <begin position="170"/>
        <end position="190"/>
    </location>
</feature>
<dbReference type="PANTHER" id="PTHR45695">
    <property type="entry name" value="LEUCOKININ RECEPTOR-RELATED"/>
    <property type="match status" value="1"/>
</dbReference>
<evidence type="ECO:0000313" key="14">
    <source>
        <dbReference type="Proteomes" id="UP000887568"/>
    </source>
</evidence>
<evidence type="ECO:0000256" key="3">
    <source>
        <dbReference type="ARBA" id="ARBA00022692"/>
    </source>
</evidence>
<dbReference type="GeneID" id="119722457"/>
<feature type="region of interest" description="Disordered" evidence="10">
    <location>
        <begin position="272"/>
        <end position="324"/>
    </location>
</feature>
<evidence type="ECO:0000256" key="8">
    <source>
        <dbReference type="ARBA" id="ARBA00023224"/>
    </source>
</evidence>